<dbReference type="PANTHER" id="PTHR30146:SF153">
    <property type="entry name" value="LACTOSE OPERON REPRESSOR"/>
    <property type="match status" value="1"/>
</dbReference>
<evidence type="ECO:0000256" key="2">
    <source>
        <dbReference type="ARBA" id="ARBA00023125"/>
    </source>
</evidence>
<feature type="domain" description="HTH lacI-type" evidence="4">
    <location>
        <begin position="1"/>
        <end position="29"/>
    </location>
</feature>
<dbReference type="PANTHER" id="PTHR30146">
    <property type="entry name" value="LACI-RELATED TRANSCRIPTIONAL REPRESSOR"/>
    <property type="match status" value="1"/>
</dbReference>
<evidence type="ECO:0000313" key="6">
    <source>
        <dbReference type="Proteomes" id="UP000025061"/>
    </source>
</evidence>
<dbReference type="PATRIC" id="fig|1280951.3.peg.832"/>
<protein>
    <submittedName>
        <fullName evidence="5">LacI family transcriptional regulator</fullName>
    </submittedName>
</protein>
<dbReference type="SUPFAM" id="SSF53822">
    <property type="entry name" value="Periplasmic binding protein-like I"/>
    <property type="match status" value="1"/>
</dbReference>
<keyword evidence="1" id="KW-0805">Transcription regulation</keyword>
<dbReference type="OrthoDB" id="234496at2"/>
<keyword evidence="2" id="KW-0238">DNA-binding</keyword>
<accession>A0A059FZG7</accession>
<evidence type="ECO:0000256" key="1">
    <source>
        <dbReference type="ARBA" id="ARBA00023015"/>
    </source>
</evidence>
<dbReference type="CDD" id="cd01545">
    <property type="entry name" value="PBP1_SalR"/>
    <property type="match status" value="1"/>
</dbReference>
<proteinExistence type="predicted"/>
<dbReference type="EMBL" id="ARYI01000002">
    <property type="protein sequence ID" value="KCZ95920.1"/>
    <property type="molecule type" value="Genomic_DNA"/>
</dbReference>
<keyword evidence="6" id="KW-1185">Reference proteome</keyword>
<dbReference type="InterPro" id="IPR000843">
    <property type="entry name" value="HTH_LacI"/>
</dbReference>
<dbReference type="InterPro" id="IPR046335">
    <property type="entry name" value="LacI/GalR-like_sensor"/>
</dbReference>
<dbReference type="PROSITE" id="PS50932">
    <property type="entry name" value="HTH_LACI_2"/>
    <property type="match status" value="1"/>
</dbReference>
<comment type="caution">
    <text evidence="5">The sequence shown here is derived from an EMBL/GenBank/DDBJ whole genome shotgun (WGS) entry which is preliminary data.</text>
</comment>
<organism evidence="5 6">
    <name type="scientific">Hyphomonas hirschiana VP5</name>
    <dbReference type="NCBI Taxonomy" id="1280951"/>
    <lineage>
        <taxon>Bacteria</taxon>
        <taxon>Pseudomonadati</taxon>
        <taxon>Pseudomonadota</taxon>
        <taxon>Alphaproteobacteria</taxon>
        <taxon>Hyphomonadales</taxon>
        <taxon>Hyphomonadaceae</taxon>
        <taxon>Hyphomonas</taxon>
    </lineage>
</organism>
<dbReference type="GO" id="GO:0000976">
    <property type="term" value="F:transcription cis-regulatory region binding"/>
    <property type="evidence" value="ECO:0007669"/>
    <property type="project" value="TreeGrafter"/>
</dbReference>
<reference evidence="5 6" key="1">
    <citation type="submission" date="2013-04" db="EMBL/GenBank/DDBJ databases">
        <title>Hyphomonas hirschiana VP5 Genome Sequencing.</title>
        <authorList>
            <person name="Lai Q."/>
            <person name="Shao Z."/>
        </authorList>
    </citation>
    <scope>NUCLEOTIDE SEQUENCE [LARGE SCALE GENOMIC DNA]</scope>
    <source>
        <strain evidence="5 6">VP5</strain>
    </source>
</reference>
<dbReference type="InterPro" id="IPR028082">
    <property type="entry name" value="Peripla_BP_I"/>
</dbReference>
<gene>
    <name evidence="5" type="ORF">HHI_04077</name>
</gene>
<evidence type="ECO:0000313" key="5">
    <source>
        <dbReference type="EMBL" id="KCZ95920.1"/>
    </source>
</evidence>
<sequence length="299" mass="31811">MRSETRIRVMEVVARLGYRANQHARNLRAGQSRLIGVFYSNPSRNYLGEIQIGALQRGNAEGFSIAFEHLEEGGPPRGGAALAGAVLIPPLTEDQALMASLMEAGTPFVRLSHTLAEGEVGHVTMDDEAAAQEMMRHLIGLGHRRIAFIAGPLSHPQSHLREAGYRASLAAAGLSVDESLIARGAFDYESGLSAATGLLGRNPCPTAIFASNDDMAAAVLAVAFRSGLRVPQQLSVAGFDDTPLASVVYPALTTISQPSREMASVAVGMLLDKRTSESPEKAILPYRLVVRETTAAPEV</sequence>
<dbReference type="Gene3D" id="1.10.260.40">
    <property type="entry name" value="lambda repressor-like DNA-binding domains"/>
    <property type="match status" value="1"/>
</dbReference>
<dbReference type="AlphaFoldDB" id="A0A059FZG7"/>
<name>A0A059FZG7_9PROT</name>
<evidence type="ECO:0000259" key="4">
    <source>
        <dbReference type="PROSITE" id="PS50932"/>
    </source>
</evidence>
<keyword evidence="3" id="KW-0804">Transcription</keyword>
<dbReference type="Proteomes" id="UP000025061">
    <property type="component" value="Unassembled WGS sequence"/>
</dbReference>
<dbReference type="Gene3D" id="3.40.50.2300">
    <property type="match status" value="2"/>
</dbReference>
<dbReference type="InterPro" id="IPR010982">
    <property type="entry name" value="Lambda_DNA-bd_dom_sf"/>
</dbReference>
<evidence type="ECO:0000256" key="3">
    <source>
        <dbReference type="ARBA" id="ARBA00023163"/>
    </source>
</evidence>
<dbReference type="Pfam" id="PF13377">
    <property type="entry name" value="Peripla_BP_3"/>
    <property type="match status" value="1"/>
</dbReference>
<dbReference type="GO" id="GO:0003700">
    <property type="term" value="F:DNA-binding transcription factor activity"/>
    <property type="evidence" value="ECO:0007669"/>
    <property type="project" value="TreeGrafter"/>
</dbReference>